<dbReference type="EMBL" id="JADMLG010000002">
    <property type="protein sequence ID" value="MBH0775978.1"/>
    <property type="molecule type" value="Genomic_DNA"/>
</dbReference>
<dbReference type="RefSeq" id="WP_196148277.1">
    <property type="nucleotide sequence ID" value="NZ_JADMLG010000002.1"/>
</dbReference>
<organism evidence="1 2">
    <name type="scientific">Nocardia bovistercoris</name>
    <dbReference type="NCBI Taxonomy" id="2785916"/>
    <lineage>
        <taxon>Bacteria</taxon>
        <taxon>Bacillati</taxon>
        <taxon>Actinomycetota</taxon>
        <taxon>Actinomycetes</taxon>
        <taxon>Mycobacteriales</taxon>
        <taxon>Nocardiaceae</taxon>
        <taxon>Nocardia</taxon>
    </lineage>
</organism>
<dbReference type="AlphaFoldDB" id="A0A931I8Q6"/>
<reference evidence="1" key="1">
    <citation type="submission" date="2020-11" db="EMBL/GenBank/DDBJ databases">
        <title>Nocardia NEAU-351.nov., a novel actinomycete isolated from the cow dung.</title>
        <authorList>
            <person name="Zhang X."/>
        </authorList>
    </citation>
    <scope>NUCLEOTIDE SEQUENCE</scope>
    <source>
        <strain evidence="1">NEAU-351</strain>
    </source>
</reference>
<accession>A0A931I8Q6</accession>
<evidence type="ECO:0000313" key="2">
    <source>
        <dbReference type="Proteomes" id="UP000655751"/>
    </source>
</evidence>
<dbReference type="Proteomes" id="UP000655751">
    <property type="component" value="Unassembled WGS sequence"/>
</dbReference>
<sequence>MTKRLVDLDDELLDAAKQELGTTGVSDTVRTALRAAVAAAARARHAEWLIEGGMKDMADPEQRSRVWR</sequence>
<keyword evidence="2" id="KW-1185">Reference proteome</keyword>
<gene>
    <name evidence="1" type="ORF">IT779_06725</name>
</gene>
<comment type="caution">
    <text evidence="1">The sequence shown here is derived from an EMBL/GenBank/DDBJ whole genome shotgun (WGS) entry which is preliminary data.</text>
</comment>
<protein>
    <submittedName>
        <fullName evidence="1">DUF2191 domain-containing protein</fullName>
    </submittedName>
</protein>
<evidence type="ECO:0000313" key="1">
    <source>
        <dbReference type="EMBL" id="MBH0775978.1"/>
    </source>
</evidence>
<proteinExistence type="predicted"/>
<name>A0A931I8Q6_9NOCA</name>